<gene>
    <name evidence="12" type="ORF">D0Y53_00110</name>
</gene>
<keyword evidence="7" id="KW-0235">DNA replication</keyword>
<dbReference type="InterPro" id="IPR004805">
    <property type="entry name" value="DnaE2/DnaE/PolC"/>
</dbReference>
<dbReference type="Pfam" id="PF07733">
    <property type="entry name" value="DNA_pol3_alpha"/>
    <property type="match status" value="1"/>
</dbReference>
<evidence type="ECO:0000259" key="11">
    <source>
        <dbReference type="SMART" id="SM00481"/>
    </source>
</evidence>
<keyword evidence="4" id="KW-0963">Cytoplasm</keyword>
<dbReference type="InterPro" id="IPR016195">
    <property type="entry name" value="Pol/histidinol_Pase-like"/>
</dbReference>
<dbReference type="InterPro" id="IPR004013">
    <property type="entry name" value="PHP_dom"/>
</dbReference>
<feature type="region of interest" description="Disordered" evidence="10">
    <location>
        <begin position="586"/>
        <end position="607"/>
    </location>
</feature>
<dbReference type="Pfam" id="PF14579">
    <property type="entry name" value="HHH_6"/>
    <property type="match status" value="1"/>
</dbReference>
<comment type="catalytic activity">
    <reaction evidence="9">
        <text>DNA(n) + a 2'-deoxyribonucleoside 5'-triphosphate = DNA(n+1) + diphosphate</text>
        <dbReference type="Rhea" id="RHEA:22508"/>
        <dbReference type="Rhea" id="RHEA-COMP:17339"/>
        <dbReference type="Rhea" id="RHEA-COMP:17340"/>
        <dbReference type="ChEBI" id="CHEBI:33019"/>
        <dbReference type="ChEBI" id="CHEBI:61560"/>
        <dbReference type="ChEBI" id="CHEBI:173112"/>
        <dbReference type="EC" id="2.7.7.7"/>
    </reaction>
</comment>
<comment type="subcellular location">
    <subcellularLocation>
        <location evidence="1">Cytoplasm</location>
    </subcellularLocation>
</comment>
<keyword evidence="5 12" id="KW-0808">Transferase</keyword>
<dbReference type="AlphaFoldDB" id="A0A372DRS8"/>
<dbReference type="Gene3D" id="2.40.50.140">
    <property type="entry name" value="Nucleic acid-binding proteins"/>
    <property type="match status" value="1"/>
</dbReference>
<dbReference type="Pfam" id="PF01336">
    <property type="entry name" value="tRNA_anti-codon"/>
    <property type="match status" value="1"/>
</dbReference>
<accession>A0A372DRS8</accession>
<dbReference type="Pfam" id="PF17657">
    <property type="entry name" value="DNA_pol3_finger"/>
    <property type="match status" value="1"/>
</dbReference>
<organism evidence="12 13">
    <name type="scientific">Cognatiluteimonas weifangensis</name>
    <dbReference type="NCBI Taxonomy" id="2303539"/>
    <lineage>
        <taxon>Bacteria</taxon>
        <taxon>Pseudomonadati</taxon>
        <taxon>Pseudomonadota</taxon>
        <taxon>Gammaproteobacteria</taxon>
        <taxon>Lysobacterales</taxon>
        <taxon>Lysobacteraceae</taxon>
        <taxon>Cognatiluteimonas</taxon>
    </lineage>
</organism>
<evidence type="ECO:0000256" key="8">
    <source>
        <dbReference type="ARBA" id="ARBA00022932"/>
    </source>
</evidence>
<dbReference type="SMART" id="SM00481">
    <property type="entry name" value="POLIIIAc"/>
    <property type="match status" value="1"/>
</dbReference>
<dbReference type="Proteomes" id="UP000262917">
    <property type="component" value="Unassembled WGS sequence"/>
</dbReference>
<dbReference type="Gene3D" id="1.10.10.1600">
    <property type="entry name" value="Bacterial DNA polymerase III alpha subunit, thumb domain"/>
    <property type="match status" value="1"/>
</dbReference>
<dbReference type="InterPro" id="IPR040982">
    <property type="entry name" value="DNA_pol3_finger"/>
</dbReference>
<keyword evidence="13" id="KW-1185">Reference proteome</keyword>
<dbReference type="InterPro" id="IPR012340">
    <property type="entry name" value="NA-bd_OB-fold"/>
</dbReference>
<evidence type="ECO:0000256" key="2">
    <source>
        <dbReference type="ARBA" id="ARBA00012417"/>
    </source>
</evidence>
<dbReference type="InterPro" id="IPR003141">
    <property type="entry name" value="Pol/His_phosphatase_N"/>
</dbReference>
<evidence type="ECO:0000256" key="1">
    <source>
        <dbReference type="ARBA" id="ARBA00004496"/>
    </source>
</evidence>
<dbReference type="Gene3D" id="3.20.20.140">
    <property type="entry name" value="Metal-dependent hydrolases"/>
    <property type="match status" value="1"/>
</dbReference>
<dbReference type="InterPro" id="IPR049821">
    <property type="entry name" value="PolIIIA_DnaE1_PHP"/>
</dbReference>
<dbReference type="InterPro" id="IPR011708">
    <property type="entry name" value="DNA_pol3_alpha_NTPase_dom"/>
</dbReference>
<proteinExistence type="predicted"/>
<dbReference type="PANTHER" id="PTHR32294:SF0">
    <property type="entry name" value="DNA POLYMERASE III SUBUNIT ALPHA"/>
    <property type="match status" value="1"/>
</dbReference>
<dbReference type="NCBIfam" id="NF004226">
    <property type="entry name" value="PRK05673.1"/>
    <property type="match status" value="1"/>
</dbReference>
<reference evidence="12 13" key="1">
    <citation type="submission" date="2018-08" db="EMBL/GenBank/DDBJ databases">
        <title>Lysobacter weifangensis sp. nov., a new member of the family 'Xanthomonadaceae', isolated from soil in a farmland.</title>
        <authorList>
            <person name="Zhao H."/>
        </authorList>
    </citation>
    <scope>NUCLEOTIDE SEQUENCE [LARGE SCALE GENOMIC DNA]</scope>
    <source>
        <strain evidence="12 13">WF-2</strain>
    </source>
</reference>
<evidence type="ECO:0000313" key="12">
    <source>
        <dbReference type="EMBL" id="RFP62271.1"/>
    </source>
</evidence>
<keyword evidence="6 12" id="KW-0548">Nucleotidyltransferase</keyword>
<evidence type="ECO:0000256" key="5">
    <source>
        <dbReference type="ARBA" id="ARBA00022679"/>
    </source>
</evidence>
<dbReference type="InterPro" id="IPR029460">
    <property type="entry name" value="DNAPol_HHH"/>
</dbReference>
<evidence type="ECO:0000256" key="10">
    <source>
        <dbReference type="SAM" id="MobiDB-lite"/>
    </source>
</evidence>
<dbReference type="GO" id="GO:0003887">
    <property type="term" value="F:DNA-directed DNA polymerase activity"/>
    <property type="evidence" value="ECO:0007669"/>
    <property type="project" value="UniProtKB-KW"/>
</dbReference>
<dbReference type="GO" id="GO:0003676">
    <property type="term" value="F:nucleic acid binding"/>
    <property type="evidence" value="ECO:0007669"/>
    <property type="project" value="InterPro"/>
</dbReference>
<dbReference type="EMBL" id="QVPD01000001">
    <property type="protein sequence ID" value="RFP62271.1"/>
    <property type="molecule type" value="Genomic_DNA"/>
</dbReference>
<evidence type="ECO:0000256" key="7">
    <source>
        <dbReference type="ARBA" id="ARBA00022705"/>
    </source>
</evidence>
<evidence type="ECO:0000256" key="9">
    <source>
        <dbReference type="ARBA" id="ARBA00049244"/>
    </source>
</evidence>
<evidence type="ECO:0000256" key="3">
    <source>
        <dbReference type="ARBA" id="ARBA00019114"/>
    </source>
</evidence>
<dbReference type="RefSeq" id="WP_117201091.1">
    <property type="nucleotide sequence ID" value="NZ_JBHTBK010000006.1"/>
</dbReference>
<feature type="domain" description="Polymerase/histidinol phosphatase N-terminal" evidence="11">
    <location>
        <begin position="6"/>
        <end position="73"/>
    </location>
</feature>
<dbReference type="Pfam" id="PF02811">
    <property type="entry name" value="PHP"/>
    <property type="match status" value="1"/>
</dbReference>
<comment type="caution">
    <text evidence="12">The sequence shown here is derived from an EMBL/GenBank/DDBJ whole genome shotgun (WGS) entry which is preliminary data.</text>
</comment>
<dbReference type="InterPro" id="IPR041931">
    <property type="entry name" value="DNA_pol3_alpha_thumb_dom"/>
</dbReference>
<evidence type="ECO:0000256" key="6">
    <source>
        <dbReference type="ARBA" id="ARBA00022695"/>
    </source>
</evidence>
<dbReference type="EC" id="2.7.7.7" evidence="2"/>
<evidence type="ECO:0000256" key="4">
    <source>
        <dbReference type="ARBA" id="ARBA00022490"/>
    </source>
</evidence>
<keyword evidence="8" id="KW-0239">DNA-directed DNA polymerase</keyword>
<dbReference type="CDD" id="cd07433">
    <property type="entry name" value="PHP_PolIIIA_DnaE1"/>
    <property type="match status" value="1"/>
</dbReference>
<dbReference type="NCBIfam" id="TIGR00594">
    <property type="entry name" value="polc"/>
    <property type="match status" value="1"/>
</dbReference>
<dbReference type="CDD" id="cd04485">
    <property type="entry name" value="DnaE_OBF"/>
    <property type="match status" value="1"/>
</dbReference>
<name>A0A372DRS8_9GAMM</name>
<dbReference type="Gene3D" id="1.10.150.870">
    <property type="match status" value="1"/>
</dbReference>
<dbReference type="OrthoDB" id="9803237at2"/>
<dbReference type="GO" id="GO:0008408">
    <property type="term" value="F:3'-5' exonuclease activity"/>
    <property type="evidence" value="ECO:0007669"/>
    <property type="project" value="InterPro"/>
</dbReference>
<dbReference type="GO" id="GO:0005737">
    <property type="term" value="C:cytoplasm"/>
    <property type="evidence" value="ECO:0007669"/>
    <property type="project" value="UniProtKB-SubCell"/>
</dbReference>
<sequence>MSARFVHLHLHSEYSLLDSTIRIPELVERCVALGQPAVAVTDHNNLFALVKFYKAAEAKGVKPVAGADVLLAEGDEPATRLTLLCRDRDGYLTLSRLLTRAWMEGQRHDGVVLRPDWLREHNAGLFALAGRHSEAGRLAAAGKHELAEQWLADWQRHTGERLHLELTRTGREGEEAFNAFALAAASARGIPVVASNDVRFLDAAGFHAHEARVCISSGRVLDDPKRPHDYSAEQFLKPAEAMAALFADVPDALDNALALATRCNLELALGTYYLPAFPVPDDETLDSWIHGRAREGLQRRLQRHPLAAGKTRADYDARLAAELEVIVKMGFPGYFLIVADFINWAKDHDIPVGPGRGSGAGSLVAWALGITDLDPLPYDLLFERFLNPERVSMPDFDIDFCMDRRDEVIDYVAGKYGRDRVSQIITYGTMAAKAVVRDTGRVLGFPYGFVDGIAKLVPMTLGISLEDALGRTEKSRNDEDWRSDELIARYAAEDDVRDLIDLALQLEDLTRNAGKHAGGVVIAPTPLSEFCPLFAEHDGHGGGRNPVTQFDKDDVEAVGLVKFDFLGLRTLTIIDWAVKAINQKRAQPAPTPFSPPRGEKMPEGQMRGAPEDALLDISAIPLDDTATYELFARGDTVAVFQFESRGMRELLKRAQPDRFEDLIALVSLFRPGPMALIPDFIERKHGRAEVKYPHPLLEPVLAPTYGVVVYQEQVMQTAQILAGYSLGGADLLRRAMGKKKVEEMAKERAKFEAGALEHHGIPARESGPIFDLLEKFAGYGFNKSHAAAYALVSYQTAWLKAHHPAEFMAAVLSSDMDNTDKVVGFLDEARAMGLAVLPPDVNASDYMFEAMPASVSGPPAPEADRALPARPGSAPVATATAGEAAQPAPACTGVIRYGLGAVKGVGRGACEAIAAERDHGGTFVDLLDFCRRVDSTKLNKRALEALVNAGALDALGRNRASLMLQLPEVLKATEQLAREREAGQVSLFGGPAAAPELRLELPEADEWPLLQRLQGERDTLGHYLSGHPLDPYRAELHALLGHHLGDLDRLWSERPEDERRGWRQEATVVVAGQVVGLRRRGDSQAFVQLEDGHGRVECAFFSEAWHEYAPLLTRDRILLVEGGLREDEFSGGFSLRARRCWDYAQVCSQHAQRLAVKLDLREGQALGQFARALQAHAGSTPLLIEAITGTAVGRLSINGGRGVRVDAALPGLLRRLPGVRTVRLAIAKPWA</sequence>
<evidence type="ECO:0000313" key="13">
    <source>
        <dbReference type="Proteomes" id="UP000262917"/>
    </source>
</evidence>
<dbReference type="SUPFAM" id="SSF50249">
    <property type="entry name" value="Nucleic acid-binding proteins"/>
    <property type="match status" value="1"/>
</dbReference>
<dbReference type="SUPFAM" id="SSF89550">
    <property type="entry name" value="PHP domain-like"/>
    <property type="match status" value="1"/>
</dbReference>
<dbReference type="PANTHER" id="PTHR32294">
    <property type="entry name" value="DNA POLYMERASE III SUBUNIT ALPHA"/>
    <property type="match status" value="1"/>
</dbReference>
<dbReference type="GO" id="GO:0006260">
    <property type="term" value="P:DNA replication"/>
    <property type="evidence" value="ECO:0007669"/>
    <property type="project" value="UniProtKB-KW"/>
</dbReference>
<dbReference type="InterPro" id="IPR004365">
    <property type="entry name" value="NA-bd_OB_tRNA"/>
</dbReference>
<protein>
    <recommendedName>
        <fullName evidence="3">DNA polymerase III subunit alpha</fullName>
        <ecNumber evidence="2">2.7.7.7</ecNumber>
    </recommendedName>
</protein>